<name>A0A9D2SC66_9FIRM</name>
<keyword evidence="5 7" id="KW-1133">Transmembrane helix</keyword>
<evidence type="ECO:0000256" key="5">
    <source>
        <dbReference type="ARBA" id="ARBA00022989"/>
    </source>
</evidence>
<evidence type="ECO:0000256" key="1">
    <source>
        <dbReference type="ARBA" id="ARBA00022475"/>
    </source>
</evidence>
<keyword evidence="7" id="KW-0472">Membrane</keyword>
<reference evidence="10" key="1">
    <citation type="journal article" date="2021" name="PeerJ">
        <title>Extensive microbial diversity within the chicken gut microbiome revealed by metagenomics and culture.</title>
        <authorList>
            <person name="Gilroy R."/>
            <person name="Ravi A."/>
            <person name="Getino M."/>
            <person name="Pursley I."/>
            <person name="Horton D.L."/>
            <person name="Alikhan N.F."/>
            <person name="Baker D."/>
            <person name="Gharbi K."/>
            <person name="Hall N."/>
            <person name="Watson M."/>
            <person name="Adriaenssens E.M."/>
            <person name="Foster-Nyarko E."/>
            <person name="Jarju S."/>
            <person name="Secka A."/>
            <person name="Antonio M."/>
            <person name="Oren A."/>
            <person name="Chaudhuri R.R."/>
            <person name="La Ragione R."/>
            <person name="Hildebrand F."/>
            <person name="Pallen M.J."/>
        </authorList>
    </citation>
    <scope>NUCLEOTIDE SEQUENCE</scope>
    <source>
        <strain evidence="10">USAMLcec3-2134</strain>
    </source>
</reference>
<protein>
    <submittedName>
        <fullName evidence="10">Cell division protein FtsQ/DivIB</fullName>
    </submittedName>
</protein>
<dbReference type="EMBL" id="DWXE01000012">
    <property type="protein sequence ID" value="HJB90635.1"/>
    <property type="molecule type" value="Genomic_DNA"/>
</dbReference>
<keyword evidence="2" id="KW-0997">Cell inner membrane</keyword>
<evidence type="ECO:0000256" key="6">
    <source>
        <dbReference type="ARBA" id="ARBA00023306"/>
    </source>
</evidence>
<evidence type="ECO:0000256" key="2">
    <source>
        <dbReference type="ARBA" id="ARBA00022519"/>
    </source>
</evidence>
<evidence type="ECO:0000313" key="11">
    <source>
        <dbReference type="Proteomes" id="UP000886883"/>
    </source>
</evidence>
<dbReference type="GO" id="GO:0090529">
    <property type="term" value="P:cell septum assembly"/>
    <property type="evidence" value="ECO:0007669"/>
    <property type="project" value="InterPro"/>
</dbReference>
<gene>
    <name evidence="10" type="ORF">H9763_04090</name>
</gene>
<comment type="caution">
    <text evidence="10">The sequence shown here is derived from an EMBL/GenBank/DDBJ whole genome shotgun (WGS) entry which is preliminary data.</text>
</comment>
<dbReference type="Gene3D" id="3.10.20.310">
    <property type="entry name" value="membrane protein fhac"/>
    <property type="match status" value="1"/>
</dbReference>
<keyword evidence="1" id="KW-1003">Cell membrane</keyword>
<evidence type="ECO:0000256" key="7">
    <source>
        <dbReference type="SAM" id="Phobius"/>
    </source>
</evidence>
<organism evidence="10 11">
    <name type="scientific">Candidatus Eisenbergiella merdigallinarum</name>
    <dbReference type="NCBI Taxonomy" id="2838552"/>
    <lineage>
        <taxon>Bacteria</taxon>
        <taxon>Bacillati</taxon>
        <taxon>Bacillota</taxon>
        <taxon>Clostridia</taxon>
        <taxon>Lachnospirales</taxon>
        <taxon>Lachnospiraceae</taxon>
        <taxon>Eisenbergiella</taxon>
    </lineage>
</organism>
<dbReference type="PANTHER" id="PTHR35851">
    <property type="entry name" value="CELL DIVISION PROTEIN FTSQ"/>
    <property type="match status" value="1"/>
</dbReference>
<dbReference type="AlphaFoldDB" id="A0A9D2SC66"/>
<evidence type="ECO:0000259" key="8">
    <source>
        <dbReference type="Pfam" id="PF03799"/>
    </source>
</evidence>
<keyword evidence="3 10" id="KW-0132">Cell division</keyword>
<dbReference type="PANTHER" id="PTHR35851:SF1">
    <property type="entry name" value="CELL DIVISION PROTEIN FTSQ"/>
    <property type="match status" value="1"/>
</dbReference>
<evidence type="ECO:0000313" key="10">
    <source>
        <dbReference type="EMBL" id="HJB90635.1"/>
    </source>
</evidence>
<proteinExistence type="predicted"/>
<keyword evidence="6" id="KW-0131">Cell cycle</keyword>
<feature type="domain" description="Cell division protein FtsQ/DivIB C-terminal" evidence="8">
    <location>
        <begin position="132"/>
        <end position="237"/>
    </location>
</feature>
<dbReference type="Pfam" id="PF08478">
    <property type="entry name" value="POTRA_1"/>
    <property type="match status" value="1"/>
</dbReference>
<accession>A0A9D2SC66</accession>
<keyword evidence="4 7" id="KW-0812">Transmembrane</keyword>
<feature type="domain" description="POTRA" evidence="9">
    <location>
        <begin position="55"/>
        <end position="121"/>
    </location>
</feature>
<dbReference type="InterPro" id="IPR013685">
    <property type="entry name" value="POTRA_FtsQ_type"/>
</dbReference>
<evidence type="ECO:0000256" key="3">
    <source>
        <dbReference type="ARBA" id="ARBA00022618"/>
    </source>
</evidence>
<dbReference type="Pfam" id="PF03799">
    <property type="entry name" value="FtsQ_DivIB_C"/>
    <property type="match status" value="1"/>
</dbReference>
<dbReference type="InterPro" id="IPR026579">
    <property type="entry name" value="FtsQ"/>
</dbReference>
<sequence>MAAKRNFRLMAGGKDEKKRKKSRGKGRRGIALAVAAALFGVFLIALFFVATRYQVKNITVEGNLHYSDEEITGMVLKDRLSYNSLYLSLRYRNREITDIPFIQTMSVRVLSPDTIQIMVYEKSVAGYVEYMGRYLYFDRDGIVVESSETRTQGVPQVTGIVFDHVVLYEPLPVEDDTIFQEILSITQMLSKYGISTDKIYFNGANEITLYFGGVRVRLGSGNLEEKIMQLQYILPRLEGKSGVLRMENYTEERENISFQEDG</sequence>
<evidence type="ECO:0000256" key="4">
    <source>
        <dbReference type="ARBA" id="ARBA00022692"/>
    </source>
</evidence>
<feature type="transmembrane region" description="Helical" evidence="7">
    <location>
        <begin position="29"/>
        <end position="50"/>
    </location>
</feature>
<dbReference type="Proteomes" id="UP000886883">
    <property type="component" value="Unassembled WGS sequence"/>
</dbReference>
<reference evidence="10" key="2">
    <citation type="submission" date="2021-04" db="EMBL/GenBank/DDBJ databases">
        <authorList>
            <person name="Gilroy R."/>
        </authorList>
    </citation>
    <scope>NUCLEOTIDE SEQUENCE</scope>
    <source>
        <strain evidence="10">USAMLcec3-2134</strain>
    </source>
</reference>
<dbReference type="InterPro" id="IPR005548">
    <property type="entry name" value="Cell_div_FtsQ/DivIB_C"/>
</dbReference>
<evidence type="ECO:0000259" key="9">
    <source>
        <dbReference type="Pfam" id="PF08478"/>
    </source>
</evidence>